<proteinExistence type="predicted"/>
<dbReference type="Proteomes" id="UP000719766">
    <property type="component" value="Unassembled WGS sequence"/>
</dbReference>
<evidence type="ECO:0000313" key="2">
    <source>
        <dbReference type="Proteomes" id="UP000719766"/>
    </source>
</evidence>
<evidence type="ECO:0000313" key="1">
    <source>
        <dbReference type="EMBL" id="KAG1809924.1"/>
    </source>
</evidence>
<name>A0A9P7E2W8_9AGAM</name>
<dbReference type="GeneID" id="64590622"/>
<accession>A0A9P7E2W8</accession>
<gene>
    <name evidence="1" type="ORF">HD556DRAFT_1223149</name>
</gene>
<sequence>MKSGDYCELFYFTNTGLEEASQATFTADEDALVMLPTSDGLHKWIPAGAARDPKAHVLKDENLTWEQFNEAAPRMIMIMRENDWLDDRIDMHVAFWSALQNHRWRHDFDAHKQRALLLYQAQQRRRWHLSIGSSNSWSLAKINQDLLNEARESIFDQFRIQQLSIQVRMLVKRS</sequence>
<protein>
    <submittedName>
        <fullName evidence="1">Uncharacterized protein</fullName>
    </submittedName>
</protein>
<comment type="caution">
    <text evidence="1">The sequence shown here is derived from an EMBL/GenBank/DDBJ whole genome shotgun (WGS) entry which is preliminary data.</text>
</comment>
<reference evidence="1" key="1">
    <citation type="journal article" date="2020" name="New Phytol.">
        <title>Comparative genomics reveals dynamic genome evolution in host specialist ectomycorrhizal fungi.</title>
        <authorList>
            <person name="Lofgren L.A."/>
            <person name="Nguyen N.H."/>
            <person name="Vilgalys R."/>
            <person name="Ruytinx J."/>
            <person name="Liao H.L."/>
            <person name="Branco S."/>
            <person name="Kuo A."/>
            <person name="LaButti K."/>
            <person name="Lipzen A."/>
            <person name="Andreopoulos W."/>
            <person name="Pangilinan J."/>
            <person name="Riley R."/>
            <person name="Hundley H."/>
            <person name="Na H."/>
            <person name="Barry K."/>
            <person name="Grigoriev I.V."/>
            <person name="Stajich J.E."/>
            <person name="Kennedy P.G."/>
        </authorList>
    </citation>
    <scope>NUCLEOTIDE SEQUENCE</scope>
    <source>
        <strain evidence="1">S12</strain>
    </source>
</reference>
<dbReference type="AlphaFoldDB" id="A0A9P7E2W8"/>
<dbReference type="RefSeq" id="XP_041167589.1">
    <property type="nucleotide sequence ID" value="XM_041296858.1"/>
</dbReference>
<organism evidence="1 2">
    <name type="scientific">Suillus plorans</name>
    <dbReference type="NCBI Taxonomy" id="116603"/>
    <lineage>
        <taxon>Eukaryota</taxon>
        <taxon>Fungi</taxon>
        <taxon>Dikarya</taxon>
        <taxon>Basidiomycota</taxon>
        <taxon>Agaricomycotina</taxon>
        <taxon>Agaricomycetes</taxon>
        <taxon>Agaricomycetidae</taxon>
        <taxon>Boletales</taxon>
        <taxon>Suillineae</taxon>
        <taxon>Suillaceae</taxon>
        <taxon>Suillus</taxon>
    </lineage>
</organism>
<keyword evidence="2" id="KW-1185">Reference proteome</keyword>
<dbReference type="EMBL" id="JABBWE010000001">
    <property type="protein sequence ID" value="KAG1809924.1"/>
    <property type="molecule type" value="Genomic_DNA"/>
</dbReference>
<dbReference type="OrthoDB" id="2688210at2759"/>